<comment type="similarity">
    <text evidence="1">Belongs to the 'phage' integrase family.</text>
</comment>
<comment type="caution">
    <text evidence="6">The sequence shown here is derived from an EMBL/GenBank/DDBJ whole genome shotgun (WGS) entry which is preliminary data.</text>
</comment>
<keyword evidence="2" id="KW-0238">DNA-binding</keyword>
<dbReference type="OrthoDB" id="9801717at2"/>
<protein>
    <submittedName>
        <fullName evidence="6">Integrase</fullName>
    </submittedName>
</protein>
<feature type="region of interest" description="Disordered" evidence="4">
    <location>
        <begin position="1"/>
        <end position="24"/>
    </location>
</feature>
<dbReference type="InterPro" id="IPR002104">
    <property type="entry name" value="Integrase_catalytic"/>
</dbReference>
<dbReference type="GO" id="GO:0003677">
    <property type="term" value="F:DNA binding"/>
    <property type="evidence" value="ECO:0007669"/>
    <property type="project" value="UniProtKB-KW"/>
</dbReference>
<dbReference type="PANTHER" id="PTHR30349">
    <property type="entry name" value="PHAGE INTEGRASE-RELATED"/>
    <property type="match status" value="1"/>
</dbReference>
<dbReference type="InterPro" id="IPR050090">
    <property type="entry name" value="Tyrosine_recombinase_XerCD"/>
</dbReference>
<dbReference type="EMBL" id="NHMK01000020">
    <property type="protein sequence ID" value="OWL95043.1"/>
    <property type="molecule type" value="Genomic_DNA"/>
</dbReference>
<dbReference type="Pfam" id="PF00589">
    <property type="entry name" value="Phage_integrase"/>
    <property type="match status" value="1"/>
</dbReference>
<reference evidence="6 7" key="1">
    <citation type="submission" date="2017-05" db="EMBL/GenBank/DDBJ databases">
        <title>De novo genome assembly of Deniococcus indicus strain DR1.</title>
        <authorList>
            <person name="Chauhan D."/>
            <person name="Yennamalli R.M."/>
            <person name="Priyadarshini R."/>
        </authorList>
    </citation>
    <scope>NUCLEOTIDE SEQUENCE [LARGE SCALE GENOMIC DNA]</scope>
    <source>
        <strain evidence="6 7">DR1</strain>
    </source>
</reference>
<feature type="compositionally biased region" description="Basic and acidic residues" evidence="4">
    <location>
        <begin position="7"/>
        <end position="17"/>
    </location>
</feature>
<keyword evidence="3" id="KW-0233">DNA recombination</keyword>
<organism evidence="6 7">
    <name type="scientific">Deinococcus indicus</name>
    <dbReference type="NCBI Taxonomy" id="223556"/>
    <lineage>
        <taxon>Bacteria</taxon>
        <taxon>Thermotogati</taxon>
        <taxon>Deinococcota</taxon>
        <taxon>Deinococci</taxon>
        <taxon>Deinococcales</taxon>
        <taxon>Deinococcaceae</taxon>
        <taxon>Deinococcus</taxon>
    </lineage>
</organism>
<sequence>MTVGETGQKRGEVRGHSDTANSVPLADVAREMARLWRRHHLTYDQTKHVVEAARKELKLTPPRQRQRTVERLDRGEIDALIDAAYRQSPRYGLLVKTLFYTGARVSELVNLTPGDLHLNLEPPQIRIAVAKGGSDGYVPVLPALAQELRTYLGGRAVGYLFESNRHDAYTPRMVQKIVKEAARVAGIDKQVTPHRLRASVATILLDAGMPLDQVQRFLRHKRIATTQIYAETSVRNMGESYMKALK</sequence>
<evidence type="ECO:0000313" key="7">
    <source>
        <dbReference type="Proteomes" id="UP000197208"/>
    </source>
</evidence>
<evidence type="ECO:0000256" key="2">
    <source>
        <dbReference type="ARBA" id="ARBA00023125"/>
    </source>
</evidence>
<dbReference type="PROSITE" id="PS51898">
    <property type="entry name" value="TYR_RECOMBINASE"/>
    <property type="match status" value="1"/>
</dbReference>
<dbReference type="Proteomes" id="UP000197208">
    <property type="component" value="Unassembled WGS sequence"/>
</dbReference>
<dbReference type="InterPro" id="IPR013762">
    <property type="entry name" value="Integrase-like_cat_sf"/>
</dbReference>
<gene>
    <name evidence="6" type="ORF">CBQ26_13390</name>
</gene>
<dbReference type="SUPFAM" id="SSF56349">
    <property type="entry name" value="DNA breaking-rejoining enzymes"/>
    <property type="match status" value="1"/>
</dbReference>
<dbReference type="PANTHER" id="PTHR30349:SF41">
    <property type="entry name" value="INTEGRASE_RECOMBINASE PROTEIN MJ0367-RELATED"/>
    <property type="match status" value="1"/>
</dbReference>
<dbReference type="Gene3D" id="1.10.443.10">
    <property type="entry name" value="Intergrase catalytic core"/>
    <property type="match status" value="1"/>
</dbReference>
<evidence type="ECO:0000256" key="1">
    <source>
        <dbReference type="ARBA" id="ARBA00008857"/>
    </source>
</evidence>
<dbReference type="GO" id="GO:0015074">
    <property type="term" value="P:DNA integration"/>
    <property type="evidence" value="ECO:0007669"/>
    <property type="project" value="InterPro"/>
</dbReference>
<accession>A0A246BII7</accession>
<evidence type="ECO:0000259" key="5">
    <source>
        <dbReference type="PROSITE" id="PS51898"/>
    </source>
</evidence>
<dbReference type="InterPro" id="IPR011010">
    <property type="entry name" value="DNA_brk_join_enz"/>
</dbReference>
<feature type="domain" description="Tyr recombinase" evidence="5">
    <location>
        <begin position="67"/>
        <end position="242"/>
    </location>
</feature>
<proteinExistence type="inferred from homology"/>
<keyword evidence="7" id="KW-1185">Reference proteome</keyword>
<name>A0A246BII7_9DEIO</name>
<evidence type="ECO:0000256" key="4">
    <source>
        <dbReference type="SAM" id="MobiDB-lite"/>
    </source>
</evidence>
<evidence type="ECO:0000313" key="6">
    <source>
        <dbReference type="EMBL" id="OWL95043.1"/>
    </source>
</evidence>
<dbReference type="AlphaFoldDB" id="A0A246BII7"/>
<dbReference type="GO" id="GO:0006310">
    <property type="term" value="P:DNA recombination"/>
    <property type="evidence" value="ECO:0007669"/>
    <property type="project" value="UniProtKB-KW"/>
</dbReference>
<evidence type="ECO:0000256" key="3">
    <source>
        <dbReference type="ARBA" id="ARBA00023172"/>
    </source>
</evidence>